<dbReference type="CDD" id="cd04900">
    <property type="entry name" value="ACT_UUR-like_1"/>
    <property type="match status" value="1"/>
</dbReference>
<feature type="domain" description="ACT" evidence="9">
    <location>
        <begin position="888"/>
        <end position="967"/>
    </location>
</feature>
<evidence type="ECO:0000256" key="8">
    <source>
        <dbReference type="SAM" id="MobiDB-lite"/>
    </source>
</evidence>
<dbReference type="EC" id="2.7.7.59" evidence="7"/>
<dbReference type="HAMAP" id="MF_00277">
    <property type="entry name" value="PII_uridylyl_transf"/>
    <property type="match status" value="1"/>
</dbReference>
<evidence type="ECO:0000256" key="2">
    <source>
        <dbReference type="ARBA" id="ARBA00022695"/>
    </source>
</evidence>
<dbReference type="PROSITE" id="PS51831">
    <property type="entry name" value="HD"/>
    <property type="match status" value="1"/>
</dbReference>
<dbReference type="Gene3D" id="3.30.460.10">
    <property type="entry name" value="Beta Polymerase, domain 2"/>
    <property type="match status" value="1"/>
</dbReference>
<evidence type="ECO:0000256" key="6">
    <source>
        <dbReference type="ARBA" id="ARBA00023268"/>
    </source>
</evidence>
<evidence type="ECO:0000313" key="12">
    <source>
        <dbReference type="Proteomes" id="UP000199377"/>
    </source>
</evidence>
<evidence type="ECO:0000256" key="7">
    <source>
        <dbReference type="HAMAP-Rule" id="MF_00277"/>
    </source>
</evidence>
<dbReference type="NCBIfam" id="TIGR01693">
    <property type="entry name" value="UTase_glnD"/>
    <property type="match status" value="1"/>
</dbReference>
<dbReference type="GO" id="GO:0008081">
    <property type="term" value="F:phosphoric diester hydrolase activity"/>
    <property type="evidence" value="ECO:0007669"/>
    <property type="project" value="UniProtKB-UniRule"/>
</dbReference>
<dbReference type="PROSITE" id="PS51671">
    <property type="entry name" value="ACT"/>
    <property type="match status" value="2"/>
</dbReference>
<dbReference type="STRING" id="1114924.SAMN05216258_104289"/>
<dbReference type="Pfam" id="PF24931">
    <property type="entry name" value="ACT_ACR9_3rd"/>
    <property type="match status" value="1"/>
</dbReference>
<name>A0A1I3FHF4_9RHOB</name>
<organism evidence="11 12">
    <name type="scientific">Albimonas pacifica</name>
    <dbReference type="NCBI Taxonomy" id="1114924"/>
    <lineage>
        <taxon>Bacteria</taxon>
        <taxon>Pseudomonadati</taxon>
        <taxon>Pseudomonadota</taxon>
        <taxon>Alphaproteobacteria</taxon>
        <taxon>Rhodobacterales</taxon>
        <taxon>Paracoccaceae</taxon>
        <taxon>Albimonas</taxon>
    </lineage>
</organism>
<evidence type="ECO:0000256" key="1">
    <source>
        <dbReference type="ARBA" id="ARBA00022679"/>
    </source>
</evidence>
<feature type="region of interest" description="Uridylyltransferase" evidence="7">
    <location>
        <begin position="1"/>
        <end position="415"/>
    </location>
</feature>
<keyword evidence="1 7" id="KW-0808">Transferase</keyword>
<dbReference type="GO" id="GO:0008773">
    <property type="term" value="F:[protein-PII] uridylyltransferase activity"/>
    <property type="evidence" value="ECO:0007669"/>
    <property type="project" value="UniProtKB-UniRule"/>
</dbReference>
<dbReference type="InterPro" id="IPR006674">
    <property type="entry name" value="HD_domain"/>
</dbReference>
<dbReference type="NCBIfam" id="NF003467">
    <property type="entry name" value="PRK05092.1"/>
    <property type="match status" value="1"/>
</dbReference>
<evidence type="ECO:0000256" key="3">
    <source>
        <dbReference type="ARBA" id="ARBA00022737"/>
    </source>
</evidence>
<protein>
    <recommendedName>
        <fullName evidence="7">Bifunctional uridylyltransferase/uridylyl-removing enzyme</fullName>
        <shortName evidence="7">UTase/UR</shortName>
    </recommendedName>
    <alternativeName>
        <fullName evidence="7">Bifunctional [protein-PII] modification enzyme</fullName>
    </alternativeName>
    <alternativeName>
        <fullName evidence="7">Bifunctional nitrogen sensor protein</fullName>
    </alternativeName>
    <domain>
        <recommendedName>
            <fullName evidence="7">[Protein-PII] uridylyltransferase</fullName>
            <shortName evidence="7">PII uridylyltransferase</shortName>
            <shortName evidence="7">UTase</shortName>
            <ecNumber evidence="7">2.7.7.59</ecNumber>
        </recommendedName>
    </domain>
    <domain>
        <recommendedName>
            <fullName evidence="7">[Protein-PII]-UMP uridylyl-removing enzyme</fullName>
            <shortName evidence="7">UR</shortName>
            <ecNumber evidence="7">3.1.4.-</ecNumber>
        </recommendedName>
    </domain>
</protein>
<dbReference type="Pfam" id="PF01966">
    <property type="entry name" value="HD"/>
    <property type="match status" value="1"/>
</dbReference>
<dbReference type="CDD" id="cd00077">
    <property type="entry name" value="HDc"/>
    <property type="match status" value="1"/>
</dbReference>
<comment type="activity regulation">
    <text evidence="7">Uridylyltransferase (UTase) activity is inhibited by glutamine, while glutamine activates uridylyl-removing (UR) activity.</text>
</comment>
<dbReference type="GO" id="GO:0006808">
    <property type="term" value="P:regulation of nitrogen utilization"/>
    <property type="evidence" value="ECO:0007669"/>
    <property type="project" value="UniProtKB-UniRule"/>
</dbReference>
<dbReference type="InterPro" id="IPR045865">
    <property type="entry name" value="ACT-like_dom_sf"/>
</dbReference>
<evidence type="ECO:0000259" key="10">
    <source>
        <dbReference type="PROSITE" id="PS51831"/>
    </source>
</evidence>
<keyword evidence="6 7" id="KW-0511">Multifunctional enzyme</keyword>
<dbReference type="SUPFAM" id="SSF81593">
    <property type="entry name" value="Nucleotidyltransferase substrate binding subunit/domain"/>
    <property type="match status" value="1"/>
</dbReference>
<dbReference type="InterPro" id="IPR003607">
    <property type="entry name" value="HD/PDEase_dom"/>
</dbReference>
<keyword evidence="4 7" id="KW-0378">Hydrolase</keyword>
<dbReference type="PIRSF" id="PIRSF006288">
    <property type="entry name" value="PII_uridyltransf"/>
    <property type="match status" value="1"/>
</dbReference>
<feature type="region of interest" description="Disordered" evidence="8">
    <location>
        <begin position="1"/>
        <end position="42"/>
    </location>
</feature>
<dbReference type="Pfam" id="PF08335">
    <property type="entry name" value="GlnD_UR_UTase"/>
    <property type="match status" value="1"/>
</dbReference>
<feature type="domain" description="ACT" evidence="9">
    <location>
        <begin position="778"/>
        <end position="864"/>
    </location>
</feature>
<dbReference type="SUPFAM" id="SSF55021">
    <property type="entry name" value="ACT-like"/>
    <property type="match status" value="2"/>
</dbReference>
<dbReference type="EMBL" id="FOQH01000004">
    <property type="protein sequence ID" value="SFI10678.1"/>
    <property type="molecule type" value="Genomic_DNA"/>
</dbReference>
<dbReference type="InterPro" id="IPR010043">
    <property type="entry name" value="UTase/UR"/>
</dbReference>
<comment type="cofactor">
    <cofactor evidence="7">
        <name>Mg(2+)</name>
        <dbReference type="ChEBI" id="CHEBI:18420"/>
    </cofactor>
</comment>
<reference evidence="11 12" key="1">
    <citation type="submission" date="2016-10" db="EMBL/GenBank/DDBJ databases">
        <authorList>
            <person name="de Groot N.N."/>
        </authorList>
    </citation>
    <scope>NUCLEOTIDE SEQUENCE [LARGE SCALE GENOMIC DNA]</scope>
    <source>
        <strain evidence="11 12">CGMCC 1.11030</strain>
    </source>
</reference>
<accession>A0A1I3FHF4</accession>
<dbReference type="PANTHER" id="PTHR47320:SF1">
    <property type="entry name" value="BIFUNCTIONAL URIDYLYLTRANSFERASE_URIDYLYL-REMOVING ENZYME"/>
    <property type="match status" value="1"/>
</dbReference>
<dbReference type="PANTHER" id="PTHR47320">
    <property type="entry name" value="BIFUNCTIONAL URIDYLYLTRANSFERASE/URIDYLYL-REMOVING ENZYME"/>
    <property type="match status" value="1"/>
</dbReference>
<evidence type="ECO:0000259" key="9">
    <source>
        <dbReference type="PROSITE" id="PS51671"/>
    </source>
</evidence>
<dbReference type="CDD" id="cd05401">
    <property type="entry name" value="NT_GlnE_GlnD_like"/>
    <property type="match status" value="1"/>
</dbReference>
<evidence type="ECO:0000256" key="4">
    <source>
        <dbReference type="ARBA" id="ARBA00022801"/>
    </source>
</evidence>
<dbReference type="AlphaFoldDB" id="A0A1I3FHF4"/>
<dbReference type="Gene3D" id="1.10.3090.10">
    <property type="entry name" value="cca-adding enzyme, domain 2"/>
    <property type="match status" value="1"/>
</dbReference>
<dbReference type="InterPro" id="IPR013546">
    <property type="entry name" value="PII_UdlTrfase/GS_AdlTrfase"/>
</dbReference>
<comment type="similarity">
    <text evidence="7">Belongs to the GlnD family.</text>
</comment>
<comment type="function">
    <text evidence="7">Modifies, by uridylylation and deuridylylation, the PII regulatory proteins (GlnB and homologs), in response to the nitrogen status of the cell that GlnD senses through the glutamine level. Under low glutamine levels, catalyzes the conversion of the PII proteins and UTP to PII-UMP and PPi, while under higher glutamine levels, GlnD hydrolyzes PII-UMP to PII and UMP (deuridylylation). Thus, controls uridylylation state and activity of the PII proteins, and plays an important role in the regulation of nitrogen metabolism.</text>
</comment>
<dbReference type="Proteomes" id="UP000199377">
    <property type="component" value="Unassembled WGS sequence"/>
</dbReference>
<evidence type="ECO:0000313" key="11">
    <source>
        <dbReference type="EMBL" id="SFI10678.1"/>
    </source>
</evidence>
<evidence type="ECO:0000256" key="5">
    <source>
        <dbReference type="ARBA" id="ARBA00022842"/>
    </source>
</evidence>
<dbReference type="EC" id="3.1.4.-" evidence="7"/>
<keyword evidence="2 7" id="KW-0548">Nucleotidyltransferase</keyword>
<dbReference type="InterPro" id="IPR002912">
    <property type="entry name" value="ACT_dom"/>
</dbReference>
<comment type="domain">
    <text evidence="7">Has four distinct domains: an N-terminal nucleotidyltransferase (NT) domain responsible for UTase activity, a central HD domain that encodes UR activity, and two C-terminal ACT domains that seem to have a role in glutamine sensing.</text>
</comment>
<comment type="catalytic activity">
    <reaction evidence="7">
        <text>[protein-PII]-uridylyl-L-tyrosine + H2O = [protein-PII]-L-tyrosine + UMP + H(+)</text>
        <dbReference type="Rhea" id="RHEA:48600"/>
        <dbReference type="Rhea" id="RHEA-COMP:12147"/>
        <dbReference type="Rhea" id="RHEA-COMP:12148"/>
        <dbReference type="ChEBI" id="CHEBI:15377"/>
        <dbReference type="ChEBI" id="CHEBI:15378"/>
        <dbReference type="ChEBI" id="CHEBI:46858"/>
        <dbReference type="ChEBI" id="CHEBI:57865"/>
        <dbReference type="ChEBI" id="CHEBI:90602"/>
    </reaction>
</comment>
<keyword evidence="3" id="KW-0677">Repeat</keyword>
<gene>
    <name evidence="7" type="primary">glnD</name>
    <name evidence="11" type="ORF">SAMN05216258_104289</name>
</gene>
<dbReference type="SUPFAM" id="SSF81301">
    <property type="entry name" value="Nucleotidyltransferase"/>
    <property type="match status" value="1"/>
</dbReference>
<keyword evidence="5 7" id="KW-0460">Magnesium</keyword>
<dbReference type="SUPFAM" id="SSF81891">
    <property type="entry name" value="Poly A polymerase C-terminal region-like"/>
    <property type="match status" value="1"/>
</dbReference>
<dbReference type="SMART" id="SM00471">
    <property type="entry name" value="HDc"/>
    <property type="match status" value="1"/>
</dbReference>
<dbReference type="CDD" id="cd04899">
    <property type="entry name" value="ACT_ACR-UUR-like_2"/>
    <property type="match status" value="1"/>
</dbReference>
<keyword evidence="12" id="KW-1185">Reference proteome</keyword>
<dbReference type="InterPro" id="IPR043519">
    <property type="entry name" value="NT_sf"/>
</dbReference>
<comment type="caution">
    <text evidence="7">Lacks conserved residue(s) required for the propagation of feature annotation.</text>
</comment>
<feature type="domain" description="HD" evidence="10">
    <location>
        <begin position="536"/>
        <end position="658"/>
    </location>
</feature>
<comment type="catalytic activity">
    <reaction evidence="7">
        <text>[protein-PII]-L-tyrosine + UTP = [protein-PII]-uridylyl-L-tyrosine + diphosphate</text>
        <dbReference type="Rhea" id="RHEA:13673"/>
        <dbReference type="Rhea" id="RHEA-COMP:12147"/>
        <dbReference type="Rhea" id="RHEA-COMP:12148"/>
        <dbReference type="ChEBI" id="CHEBI:33019"/>
        <dbReference type="ChEBI" id="CHEBI:46398"/>
        <dbReference type="ChEBI" id="CHEBI:46858"/>
        <dbReference type="ChEBI" id="CHEBI:90602"/>
        <dbReference type="EC" id="2.7.7.59"/>
    </reaction>
</comment>
<sequence length="967" mass="107356">MASRKPAPEPGPAPRAAAARGAPRRRMAPPSPEDQGGGTDGMLVRPAAEILDPAAVLARLTEVAAAAQAEGKGRDGVRAACAEPLRDALDAGHAAIREALDARPWAGASTSRSIAWLTDEVVRLALEVGLRWLHPNPNPTEGERLAVLAVGGYGRFEMAPYSDVDLLFLTHWKQTPWVESLVESVLYLLWDLRMKVGHSTRTADDCLRLGKSDVTIRTSLLEQRFISGDRRLAEDLQDRLWDELFSRTGSEFVEAKLDERAVRHQRHGGSRYVVEPNVKEGKGGLRDLQTLWWIAKYLYHARSPSDLVEKGVFSPDEMAVFSEAEAFLWTVRCHLHYLSGRANEQLSFDMQVEVARRLTFEDRPGQSAVERFMQRYFQHATAVGELTRVFLAALEARHVKKRPSLGGIVKAFRGAGGRSSSGPFQMLDGRLTVPDESVIVDDPLNILRLFDEGLRTGALIHPNAMRMIAANLDLVDDTLRANPIANRIFLHMLVDSGDPERALRRMNELGVLGAFIPEWGRIHAMMQFNMYHHYTVDEHTIRAVSILNGIERGRLVEDLPVASGILEQGVDRTSLYVALLLHDIGKGQERDHSEVGEEIAREVCPRLGLDEAQTDTVAWLIRHHLLMSDVAQKRDISDPVTVRAFADEVRTPSRLNLLLVLTACDIMAVGPGVWNNWKAQLLRTLHRRTREALTGGAGGLSGVDRLREAQDALRAALTEDGWTEAEIEREIDRHYAPFFLSTTTETQRIFARLARETPDDPSAFGADFTQDESRDATRVCFHIADHPGLFSRLAGALALAGADVKDARITTTSDGYAHSVFWIQDGDGSTYETARLDRLQTMVRRALMGEVVAREALKPKRKVKKRESKFKLATHVIFDNHSSDIYTVIEVDTRDRVGLLYDLTRALAAANISIHSAIIATYGEQAVDVFYVKDLFGLKITSAGKMKTIETRLRAAIEAAAPEDGEG</sequence>
<proteinExistence type="inferred from homology"/>